<dbReference type="InterPro" id="IPR033118">
    <property type="entry name" value="EXPERA"/>
</dbReference>
<evidence type="ECO:0000256" key="3">
    <source>
        <dbReference type="ARBA" id="ARBA00022989"/>
    </source>
</evidence>
<dbReference type="GO" id="GO:0016020">
    <property type="term" value="C:membrane"/>
    <property type="evidence" value="ECO:0007669"/>
    <property type="project" value="UniProtKB-SubCell"/>
</dbReference>
<reference evidence="6" key="1">
    <citation type="submission" date="2015-12" db="EMBL/GenBank/DDBJ databases">
        <title>Update maize B73 reference genome by single molecule sequencing technologies.</title>
        <authorList>
            <consortium name="Maize Genome Sequencing Project"/>
            <person name="Ware D."/>
        </authorList>
    </citation>
    <scope>NUCLEOTIDE SEQUENCE [LARGE SCALE GENOMIC DNA]</scope>
    <source>
        <tissue evidence="6">Seedling</tissue>
    </source>
</reference>
<proteinExistence type="predicted"/>
<dbReference type="PROSITE" id="PS51751">
    <property type="entry name" value="EXPERA"/>
    <property type="match status" value="1"/>
</dbReference>
<dbReference type="PANTHER" id="PTHR31204">
    <property type="entry name" value="SIGMA INTRACELLULAR RECEPTOR 2"/>
    <property type="match status" value="1"/>
</dbReference>
<comment type="subcellular location">
    <subcellularLocation>
        <location evidence="1">Membrane</location>
        <topology evidence="1">Multi-pass membrane protein</topology>
    </subcellularLocation>
</comment>
<evidence type="ECO:0000256" key="5">
    <source>
        <dbReference type="PROSITE-ProRule" id="PRU01087"/>
    </source>
</evidence>
<keyword evidence="3 5" id="KW-1133">Transmembrane helix</keyword>
<dbReference type="ExpressionAtlas" id="A0A1D6HXK5">
    <property type="expression patterns" value="baseline and differential"/>
</dbReference>
<evidence type="ECO:0000256" key="2">
    <source>
        <dbReference type="ARBA" id="ARBA00022692"/>
    </source>
</evidence>
<dbReference type="AlphaFoldDB" id="A0A1D6HXK5"/>
<dbReference type="InterPro" id="IPR051987">
    <property type="entry name" value="Sigma-2_receptor-like"/>
</dbReference>
<protein>
    <submittedName>
        <fullName evidence="6">Uncharacterized protein</fullName>
    </submittedName>
</protein>
<dbReference type="InParanoid" id="A0A1D6HXK5"/>
<dbReference type="FunCoup" id="A0A1D6HXK5">
    <property type="interactions" value="241"/>
</dbReference>
<keyword evidence="2 5" id="KW-0812">Transmembrane</keyword>
<name>A0A1D6HXK5_MAIZE</name>
<accession>A0A1D6HXK5</accession>
<evidence type="ECO:0000256" key="1">
    <source>
        <dbReference type="ARBA" id="ARBA00004141"/>
    </source>
</evidence>
<dbReference type="PANTHER" id="PTHR31204:SF1">
    <property type="entry name" value="SIGMA INTRACELLULAR RECEPTOR 2"/>
    <property type="match status" value="1"/>
</dbReference>
<organism evidence="6">
    <name type="scientific">Zea mays</name>
    <name type="common">Maize</name>
    <dbReference type="NCBI Taxonomy" id="4577"/>
    <lineage>
        <taxon>Eukaryota</taxon>
        <taxon>Viridiplantae</taxon>
        <taxon>Streptophyta</taxon>
        <taxon>Embryophyta</taxon>
        <taxon>Tracheophyta</taxon>
        <taxon>Spermatophyta</taxon>
        <taxon>Magnoliopsida</taxon>
        <taxon>Liliopsida</taxon>
        <taxon>Poales</taxon>
        <taxon>Poaceae</taxon>
        <taxon>PACMAD clade</taxon>
        <taxon>Panicoideae</taxon>
        <taxon>Andropogonodae</taxon>
        <taxon>Andropogoneae</taxon>
        <taxon>Tripsacinae</taxon>
        <taxon>Zea</taxon>
    </lineage>
</organism>
<dbReference type="IntAct" id="A0A1D6HXK5">
    <property type="interactions" value="2"/>
</dbReference>
<evidence type="ECO:0000313" key="6">
    <source>
        <dbReference type="EMBL" id="ONM52949.1"/>
    </source>
</evidence>
<gene>
    <name evidence="6" type="ORF">ZEAMMB73_Zm00001d019459</name>
</gene>
<dbReference type="EMBL" id="CM007650">
    <property type="protein sequence ID" value="ONM52949.1"/>
    <property type="molecule type" value="Genomic_DNA"/>
</dbReference>
<keyword evidence="4 5" id="KW-0472">Membrane</keyword>
<dbReference type="Pfam" id="PF05241">
    <property type="entry name" value="EBP"/>
    <property type="match status" value="1"/>
</dbReference>
<evidence type="ECO:0000256" key="4">
    <source>
        <dbReference type="ARBA" id="ARBA00023136"/>
    </source>
</evidence>
<sequence length="169" mass="18415">MGVVSAAADAIVAVFSLTIVVAAPLLDAQSVLPHTLYPAPLLELKRWYAAEFGDYLVAQSPGFFRGLVCLELAFQWPLAVATLYGILTRRRWAATTSLMAGVGTLTSMVQANQHQSCFRCMFLMLFLLSLLFYVDFAHALDALLLVHHLGLLPGRRGSRSAVTLGEFSV</sequence>